<dbReference type="PANTHER" id="PTHR32419:SF6">
    <property type="entry name" value="GLUTATHIONE S-TRANSFERASE OMEGA-LIKE 1-RELATED"/>
    <property type="match status" value="1"/>
</dbReference>
<dbReference type="SUPFAM" id="SSF47616">
    <property type="entry name" value="GST C-terminal domain-like"/>
    <property type="match status" value="1"/>
</dbReference>
<feature type="site" description="Lowers pKa of active site Cys" evidence="3">
    <location>
        <position position="246"/>
    </location>
</feature>
<dbReference type="InterPro" id="IPR036249">
    <property type="entry name" value="Thioredoxin-like_sf"/>
</dbReference>
<feature type="domain" description="GST C-terminal" evidence="4">
    <location>
        <begin position="165"/>
        <end position="289"/>
    </location>
</feature>
<dbReference type="InterPro" id="IPR016639">
    <property type="entry name" value="GST_Omega/GSH"/>
</dbReference>
<feature type="site" description="Lowers pKa of active site Cys" evidence="3">
    <location>
        <position position="289"/>
    </location>
</feature>
<dbReference type="Gene3D" id="1.20.1050.10">
    <property type="match status" value="1"/>
</dbReference>
<evidence type="ECO:0000256" key="1">
    <source>
        <dbReference type="PIRSR" id="PIRSR015753-1"/>
    </source>
</evidence>
<evidence type="ECO:0000313" key="5">
    <source>
        <dbReference type="EMBL" id="TMW60930.1"/>
    </source>
</evidence>
<dbReference type="AlphaFoldDB" id="A0A8K1FEU8"/>
<dbReference type="GO" id="GO:0004364">
    <property type="term" value="F:glutathione transferase activity"/>
    <property type="evidence" value="ECO:0007669"/>
    <property type="project" value="InterPro"/>
</dbReference>
<gene>
    <name evidence="5" type="ORF">Poli38472_000972</name>
</gene>
<protein>
    <recommendedName>
        <fullName evidence="4">GST C-terminal domain-containing protein</fullName>
    </recommendedName>
</protein>
<feature type="binding site" evidence="2">
    <location>
        <begin position="141"/>
        <end position="142"/>
    </location>
    <ligand>
        <name>glutathione</name>
        <dbReference type="ChEBI" id="CHEBI:57925"/>
    </ligand>
</feature>
<dbReference type="EMBL" id="SPLM01000108">
    <property type="protein sequence ID" value="TMW60930.1"/>
    <property type="molecule type" value="Genomic_DNA"/>
</dbReference>
<evidence type="ECO:0000256" key="2">
    <source>
        <dbReference type="PIRSR" id="PIRSR015753-2"/>
    </source>
</evidence>
<evidence type="ECO:0000256" key="3">
    <source>
        <dbReference type="PIRSR" id="PIRSR015753-3"/>
    </source>
</evidence>
<dbReference type="SUPFAM" id="SSF52833">
    <property type="entry name" value="Thioredoxin-like"/>
    <property type="match status" value="1"/>
</dbReference>
<keyword evidence="6" id="KW-1185">Reference proteome</keyword>
<dbReference type="InterPro" id="IPR010987">
    <property type="entry name" value="Glutathione-S-Trfase_C-like"/>
</dbReference>
<dbReference type="CDD" id="cd03190">
    <property type="entry name" value="GST_C_Omega_like"/>
    <property type="match status" value="1"/>
</dbReference>
<feature type="active site" description="Proton donor/acceptor" evidence="1">
    <location>
        <position position="188"/>
    </location>
</feature>
<evidence type="ECO:0000259" key="4">
    <source>
        <dbReference type="PROSITE" id="PS50405"/>
    </source>
</evidence>
<reference evidence="5" key="1">
    <citation type="submission" date="2019-03" db="EMBL/GenBank/DDBJ databases">
        <title>Long read genome sequence of the mycoparasitic Pythium oligandrum ATCC 38472 isolated from sugarbeet rhizosphere.</title>
        <authorList>
            <person name="Gaulin E."/>
        </authorList>
    </citation>
    <scope>NUCLEOTIDE SEQUENCE</scope>
    <source>
        <strain evidence="5">ATCC 38472_TT</strain>
    </source>
</reference>
<dbReference type="Gene3D" id="3.40.30.10">
    <property type="entry name" value="Glutaredoxin"/>
    <property type="match status" value="1"/>
</dbReference>
<dbReference type="Pfam" id="PF13410">
    <property type="entry name" value="GST_C_2"/>
    <property type="match status" value="1"/>
</dbReference>
<accession>A0A8K1FEU8</accession>
<name>A0A8K1FEU8_PYTOL</name>
<dbReference type="InterPro" id="IPR036282">
    <property type="entry name" value="Glutathione-S-Trfase_C_sf"/>
</dbReference>
<dbReference type="GO" id="GO:0005737">
    <property type="term" value="C:cytoplasm"/>
    <property type="evidence" value="ECO:0007669"/>
    <property type="project" value="TreeGrafter"/>
</dbReference>
<dbReference type="Proteomes" id="UP000794436">
    <property type="component" value="Unassembled WGS sequence"/>
</dbReference>
<dbReference type="PROSITE" id="PS50405">
    <property type="entry name" value="GST_CTER"/>
    <property type="match status" value="1"/>
</dbReference>
<dbReference type="PANTHER" id="PTHR32419">
    <property type="entry name" value="GLUTATHIONYL-HYDROQUINONE REDUCTASE"/>
    <property type="match status" value="1"/>
</dbReference>
<dbReference type="PIRSF" id="PIRSF015753">
    <property type="entry name" value="GST"/>
    <property type="match status" value="1"/>
</dbReference>
<comment type="caution">
    <text evidence="5">The sequence shown here is derived from an EMBL/GenBank/DDBJ whole genome shotgun (WGS) entry which is preliminary data.</text>
</comment>
<organism evidence="5 6">
    <name type="scientific">Pythium oligandrum</name>
    <name type="common">Mycoparasitic fungus</name>
    <dbReference type="NCBI Taxonomy" id="41045"/>
    <lineage>
        <taxon>Eukaryota</taxon>
        <taxon>Sar</taxon>
        <taxon>Stramenopiles</taxon>
        <taxon>Oomycota</taxon>
        <taxon>Peronosporomycetes</taxon>
        <taxon>Pythiales</taxon>
        <taxon>Pythiaceae</taxon>
        <taxon>Pythium</taxon>
    </lineage>
</organism>
<sequence>MASLKNFIENKSDAEFPPEKGRYHLYVANSYPFACRALMAINLKGLQEFVDITVVYPVYQRTRPDDENDTHKGWVFVDPKTTPFLPGPTGKGQYSTAGASSDPIHGVKYIRDLYERVTKEKVAYSVPLLWDKKKDTIVTTESADIVRMFNEAFEELKPSTLDLYPEELRQEIDDVNAWVAASIVFGVYEAGFAPSQELYEAGVEKVYAGLDRVEELLGQHRYLVGNNITEADILLFVSLIRLDIAYSPLYKLYKKLIVDYPNIFNYVCDIYQLPGVKETVNFDHIKLSYYGSQVNINTSGIIPVGPSVDFSVPHDRARFN</sequence>
<dbReference type="OrthoDB" id="2309723at2759"/>
<evidence type="ECO:0000313" key="6">
    <source>
        <dbReference type="Proteomes" id="UP000794436"/>
    </source>
</evidence>
<proteinExistence type="predicted"/>
<dbReference type="InterPro" id="IPR047047">
    <property type="entry name" value="GST_Omega-like_C"/>
</dbReference>
<feature type="binding site" evidence="2">
    <location>
        <position position="74"/>
    </location>
    <ligand>
        <name>glutathione</name>
        <dbReference type="ChEBI" id="CHEBI:57925"/>
    </ligand>
</feature>